<reference evidence="3 4" key="1">
    <citation type="submission" date="2018-10" db="EMBL/GenBank/DDBJ databases">
        <title>Sequencing the genomes of 1000 actinobacteria strains.</title>
        <authorList>
            <person name="Klenk H.-P."/>
        </authorList>
    </citation>
    <scope>NUCLEOTIDE SEQUENCE [LARGE SCALE GENOMIC DNA]</scope>
    <source>
        <strain evidence="3 4">DSM 43911</strain>
    </source>
</reference>
<organism evidence="3 4">
    <name type="scientific">Saccharothrix variisporea</name>
    <dbReference type="NCBI Taxonomy" id="543527"/>
    <lineage>
        <taxon>Bacteria</taxon>
        <taxon>Bacillati</taxon>
        <taxon>Actinomycetota</taxon>
        <taxon>Actinomycetes</taxon>
        <taxon>Pseudonocardiales</taxon>
        <taxon>Pseudonocardiaceae</taxon>
        <taxon>Saccharothrix</taxon>
    </lineage>
</organism>
<dbReference type="InterPro" id="IPR011042">
    <property type="entry name" value="6-blade_b-propeller_TolB-like"/>
</dbReference>
<proteinExistence type="predicted"/>
<keyword evidence="2" id="KW-0812">Transmembrane</keyword>
<sequence length="284" mass="31031">MDDLGNADSRTDVTGRSRTRTGRRLRGASVLAAALLLTTCAVAYVLHTRSRPAEAHTCTRHSTASGTTACLTALPGLPPMAELAVTRNGREQKHAIPGVPSRLQVSQSGRMVSWTVFVSGDSYNTAGFSTRTGILDTSTDELRKSIEDLPVTIDGTRYYAPDLNFWGVTFTQDDNTFYATVASKGQTHLIQATYTTWEAITLRVNVECPSVSPDGTRLAFKKRVSPGPWRLHVLDLKTMTETPLAEPRSVDDQATWPDNHTITYNLDKQTWQVPADGTGHPTPT</sequence>
<evidence type="ECO:0000256" key="2">
    <source>
        <dbReference type="SAM" id="Phobius"/>
    </source>
</evidence>
<evidence type="ECO:0000256" key="1">
    <source>
        <dbReference type="SAM" id="MobiDB-lite"/>
    </source>
</evidence>
<evidence type="ECO:0008006" key="5">
    <source>
        <dbReference type="Google" id="ProtNLM"/>
    </source>
</evidence>
<dbReference type="AlphaFoldDB" id="A0A495XFM6"/>
<feature type="transmembrane region" description="Helical" evidence="2">
    <location>
        <begin position="25"/>
        <end position="46"/>
    </location>
</feature>
<gene>
    <name evidence="3" type="ORF">DFJ66_6146</name>
</gene>
<accession>A0A495XFM6</accession>
<evidence type="ECO:0000313" key="3">
    <source>
        <dbReference type="EMBL" id="RKT72822.1"/>
    </source>
</evidence>
<keyword evidence="4" id="KW-1185">Reference proteome</keyword>
<protein>
    <recommendedName>
        <fullName evidence="5">WD40 repeat protein</fullName>
    </recommendedName>
</protein>
<comment type="caution">
    <text evidence="3">The sequence shown here is derived from an EMBL/GenBank/DDBJ whole genome shotgun (WGS) entry which is preliminary data.</text>
</comment>
<dbReference type="SUPFAM" id="SSF69304">
    <property type="entry name" value="Tricorn protease N-terminal domain"/>
    <property type="match status" value="1"/>
</dbReference>
<dbReference type="EMBL" id="RBXR01000001">
    <property type="protein sequence ID" value="RKT72822.1"/>
    <property type="molecule type" value="Genomic_DNA"/>
</dbReference>
<dbReference type="Proteomes" id="UP000272729">
    <property type="component" value="Unassembled WGS sequence"/>
</dbReference>
<keyword evidence="2" id="KW-1133">Transmembrane helix</keyword>
<dbReference type="Gene3D" id="2.120.10.30">
    <property type="entry name" value="TolB, C-terminal domain"/>
    <property type="match status" value="1"/>
</dbReference>
<evidence type="ECO:0000313" key="4">
    <source>
        <dbReference type="Proteomes" id="UP000272729"/>
    </source>
</evidence>
<feature type="region of interest" description="Disordered" evidence="1">
    <location>
        <begin position="1"/>
        <end position="21"/>
    </location>
</feature>
<keyword evidence="2" id="KW-0472">Membrane</keyword>
<name>A0A495XFM6_9PSEU</name>